<dbReference type="PATRIC" id="fig|1227490.4.peg.809"/>
<dbReference type="Gene3D" id="1.10.150.130">
    <property type="match status" value="1"/>
</dbReference>
<accession>M0BQC7</accession>
<dbReference type="PROSITE" id="PS51900">
    <property type="entry name" value="CB"/>
    <property type="match status" value="1"/>
</dbReference>
<dbReference type="RefSeq" id="WP_007698204.1">
    <property type="nucleotide sequence ID" value="NZ_AOIQ01000008.1"/>
</dbReference>
<gene>
    <name evidence="6" type="ORF">C479_04032</name>
</gene>
<evidence type="ECO:0000256" key="3">
    <source>
        <dbReference type="ARBA" id="ARBA00023172"/>
    </source>
</evidence>
<evidence type="ECO:0000313" key="6">
    <source>
        <dbReference type="EMBL" id="ELZ12533.1"/>
    </source>
</evidence>
<dbReference type="Pfam" id="PF02899">
    <property type="entry name" value="Phage_int_SAM_1"/>
    <property type="match status" value="1"/>
</dbReference>
<evidence type="ECO:0000256" key="2">
    <source>
        <dbReference type="ARBA" id="ARBA00023125"/>
    </source>
</evidence>
<comment type="caution">
    <text evidence="6">The sequence shown here is derived from an EMBL/GenBank/DDBJ whole genome shotgun (WGS) entry which is preliminary data.</text>
</comment>
<reference evidence="6 7" key="1">
    <citation type="journal article" date="2014" name="PLoS Genet.">
        <title>Phylogenetically driven sequencing of extremely halophilic archaea reveals strategies for static and dynamic osmo-response.</title>
        <authorList>
            <person name="Becker E.A."/>
            <person name="Seitzer P.M."/>
            <person name="Tritt A."/>
            <person name="Larsen D."/>
            <person name="Krusor M."/>
            <person name="Yao A.I."/>
            <person name="Wu D."/>
            <person name="Madern D."/>
            <person name="Eisen J.A."/>
            <person name="Darling A.E."/>
            <person name="Facciotti M.T."/>
        </authorList>
    </citation>
    <scope>NUCLEOTIDE SEQUENCE [LARGE SCALE GENOMIC DNA]</scope>
    <source>
        <strain evidence="6 7">JCM 14624</strain>
    </source>
</reference>
<dbReference type="InterPro" id="IPR013762">
    <property type="entry name" value="Integrase-like_cat_sf"/>
</dbReference>
<dbReference type="GO" id="GO:0015074">
    <property type="term" value="P:DNA integration"/>
    <property type="evidence" value="ECO:0007669"/>
    <property type="project" value="UniProtKB-KW"/>
</dbReference>
<name>M0BQC7_9EURY</name>
<sequence length="336" mass="38554">MTLEPIDPETALELYLDQKETEVSVATLRSHRSRLGHFVRWCDDRELTNLNELTGRKIHEYRLWRRNEGELSKVSLKTQMDTLRVFVRWLGTIDAVDPDLHVKVQSPNLRPGDNVREVMLDSEDAEAALDYLERYEYASLPHVTMALLWHTMMRMGAAHALDIGDYSPEDQCVSVVHRPDEGTPIKNGTRGERLVGLSGELCLLLDDWLRDRRPDVTDDYGREPLLATSQGRASKSAIRTYSYRYTQPCAYGDECPHGREPDDCEATRSDHVSKCPSSISPHAIRRGSITHHLTSDVPETAVSDRANVSTKVIEKHYDQRTKKEKMEQRRQYLKNI</sequence>
<keyword evidence="2 4" id="KW-0238">DNA-binding</keyword>
<dbReference type="InterPro" id="IPR050090">
    <property type="entry name" value="Tyrosine_recombinase_XerCD"/>
</dbReference>
<dbReference type="Gene3D" id="1.10.443.10">
    <property type="entry name" value="Intergrase catalytic core"/>
    <property type="match status" value="1"/>
</dbReference>
<evidence type="ECO:0000313" key="7">
    <source>
        <dbReference type="Proteomes" id="UP000011560"/>
    </source>
</evidence>
<evidence type="ECO:0000256" key="1">
    <source>
        <dbReference type="ARBA" id="ARBA00022908"/>
    </source>
</evidence>
<keyword evidence="3" id="KW-0233">DNA recombination</keyword>
<evidence type="ECO:0000256" key="4">
    <source>
        <dbReference type="PROSITE-ProRule" id="PRU01248"/>
    </source>
</evidence>
<protein>
    <submittedName>
        <fullName evidence="6">Integrase domain-containing protein SAM domain-containing protein</fullName>
    </submittedName>
</protein>
<dbReference type="PANTHER" id="PTHR30349">
    <property type="entry name" value="PHAGE INTEGRASE-RELATED"/>
    <property type="match status" value="1"/>
</dbReference>
<dbReference type="GO" id="GO:0003677">
    <property type="term" value="F:DNA binding"/>
    <property type="evidence" value="ECO:0007669"/>
    <property type="project" value="UniProtKB-UniRule"/>
</dbReference>
<organism evidence="6 7">
    <name type="scientific">Halovivax asiaticus JCM 14624</name>
    <dbReference type="NCBI Taxonomy" id="1227490"/>
    <lineage>
        <taxon>Archaea</taxon>
        <taxon>Methanobacteriati</taxon>
        <taxon>Methanobacteriota</taxon>
        <taxon>Stenosarchaea group</taxon>
        <taxon>Halobacteria</taxon>
        <taxon>Halobacteriales</taxon>
        <taxon>Natrialbaceae</taxon>
        <taxon>Halovivax</taxon>
    </lineage>
</organism>
<dbReference type="InterPro" id="IPR004107">
    <property type="entry name" value="Integrase_SAM-like_N"/>
</dbReference>
<dbReference type="InterPro" id="IPR010998">
    <property type="entry name" value="Integrase_recombinase_N"/>
</dbReference>
<keyword evidence="1" id="KW-0229">DNA integration</keyword>
<dbReference type="EMBL" id="AOIQ01000008">
    <property type="protein sequence ID" value="ELZ12533.1"/>
    <property type="molecule type" value="Genomic_DNA"/>
</dbReference>
<keyword evidence="7" id="KW-1185">Reference proteome</keyword>
<proteinExistence type="predicted"/>
<dbReference type="InterPro" id="IPR011010">
    <property type="entry name" value="DNA_brk_join_enz"/>
</dbReference>
<dbReference type="GO" id="GO:0006310">
    <property type="term" value="P:DNA recombination"/>
    <property type="evidence" value="ECO:0007669"/>
    <property type="project" value="UniProtKB-KW"/>
</dbReference>
<dbReference type="PANTHER" id="PTHR30349:SF41">
    <property type="entry name" value="INTEGRASE_RECOMBINASE PROTEIN MJ0367-RELATED"/>
    <property type="match status" value="1"/>
</dbReference>
<evidence type="ECO:0000259" key="5">
    <source>
        <dbReference type="PROSITE" id="PS51900"/>
    </source>
</evidence>
<dbReference type="AlphaFoldDB" id="M0BQC7"/>
<dbReference type="Proteomes" id="UP000011560">
    <property type="component" value="Unassembled WGS sequence"/>
</dbReference>
<dbReference type="SUPFAM" id="SSF56349">
    <property type="entry name" value="DNA breaking-rejoining enzymes"/>
    <property type="match status" value="1"/>
</dbReference>
<feature type="domain" description="Core-binding (CB)" evidence="5">
    <location>
        <begin position="6"/>
        <end position="91"/>
    </location>
</feature>
<dbReference type="OrthoDB" id="198497at2157"/>
<dbReference type="InterPro" id="IPR044068">
    <property type="entry name" value="CB"/>
</dbReference>